<sequence length="841" mass="96015">MIFRLEGEGPPLYSPDDGKFTAEVHHGGFFVGQGSNRAYVDQTINWIDHCEARTWDIVCFDEFLAMLGYDMNPDFKAYWLLPGKTLEDGLRVISTRADFEVMKSVVHKGDTIAGVDWDDVVANPISELPKVLSPRKMSTADRKEVSTDDEDLQLPDSDDDGEVRLKFKAFMAEDVKNLVFKVGMVFPSVEVLRKAITEYSLKARVDIKMPRNEQKRLRAHCVEGCPWNLYASFDSRSKSMMVKTYLGEHKCQKEWVLKRCTAKWLSEKYIETFRANDKMTLGGFAKSKLARARRLAFKDIYGDEIQQYNQLWNYGAELRRSNPGSCFFLNLVDSCFSTCYMSFDACKRGSLSGCRPLICLDGCHIKTKFGGQILTAVGIDPNDCIYPIAIVVVETESLRSWRWFLQTLKEDLGIDNTYPWTIMTDKQKVHFKGENLKNQLWACARSSSEVEWNANMEEMKSLNQDAYEWLQKMPPKTWVKAYFSEFPKCDILLNNNCEVFNKYILEARELPILSMFEKIKSQLISRHYSKQKEVAEQWHGPICPKIRKKVLKNADMANTCYVLPAGKGIFQVEDRNFKYIVDLSAKHCDCRRWDLTGIPCNHAISCLRSERISAESILPPCYSLEAFSRAYAFNIWPYNDMTKWVQVNGPEVKPPIYEKKVGRPPKSRRKAPHEVQGKNGPKMSKHGVEMHCSFCKEPRHNKKGCPLRKARLRPKLKTSRIPAASSTKEWHESKQEPAEVLTQSQSAYDQLLSQVPNPVVTQMFEESSQVSQMETTHGPLPDNQYILSNQPAVVSTPMTTATKEGKSRANKRKCTTEGVSGVAATTSKNRAPRKKATATNK</sequence>
<dbReference type="InterPro" id="IPR006564">
    <property type="entry name" value="Znf_PMZ"/>
</dbReference>
<evidence type="ECO:0000313" key="7">
    <source>
        <dbReference type="EMBL" id="AAK63883.1"/>
    </source>
</evidence>
<feature type="compositionally biased region" description="Basic residues" evidence="5">
    <location>
        <begin position="662"/>
        <end position="671"/>
    </location>
</feature>
<dbReference type="InterPro" id="IPR007527">
    <property type="entry name" value="Znf_SWIM"/>
</dbReference>
<evidence type="ECO:0000256" key="1">
    <source>
        <dbReference type="ARBA" id="ARBA00022723"/>
    </source>
</evidence>
<feature type="region of interest" description="Disordered" evidence="5">
    <location>
        <begin position="656"/>
        <end position="683"/>
    </location>
</feature>
<gene>
    <name evidence="7" type="ORF">OSJNBa0030B02.14</name>
</gene>
<dbReference type="Pfam" id="PF26130">
    <property type="entry name" value="PB1-like"/>
    <property type="match status" value="1"/>
</dbReference>
<keyword evidence="1" id="KW-0479">Metal-binding</keyword>
<dbReference type="InterPro" id="IPR058594">
    <property type="entry name" value="PB1-like_dom_pln"/>
</dbReference>
<organism evidence="7 8">
    <name type="scientific">Oryza sativa subsp. japonica</name>
    <name type="common">Rice</name>
    <dbReference type="NCBI Taxonomy" id="39947"/>
    <lineage>
        <taxon>Eukaryota</taxon>
        <taxon>Viridiplantae</taxon>
        <taxon>Streptophyta</taxon>
        <taxon>Embryophyta</taxon>
        <taxon>Tracheophyta</taxon>
        <taxon>Spermatophyta</taxon>
        <taxon>Magnoliopsida</taxon>
        <taxon>Liliopsida</taxon>
        <taxon>Poales</taxon>
        <taxon>Poaceae</taxon>
        <taxon>BOP clade</taxon>
        <taxon>Oryzoideae</taxon>
        <taxon>Oryzeae</taxon>
        <taxon>Oryzinae</taxon>
        <taxon>Oryza</taxon>
        <taxon>Oryza sativa</taxon>
    </lineage>
</organism>
<feature type="region of interest" description="Disordered" evidence="5">
    <location>
        <begin position="715"/>
        <end position="741"/>
    </location>
</feature>
<dbReference type="Pfam" id="PF03108">
    <property type="entry name" value="DBD_Tnp_Mut"/>
    <property type="match status" value="1"/>
</dbReference>
<dbReference type="Pfam" id="PF04434">
    <property type="entry name" value="SWIM"/>
    <property type="match status" value="1"/>
</dbReference>
<dbReference type="Proteomes" id="UP000000763">
    <property type="component" value="Chromosome 10"/>
</dbReference>
<dbReference type="SMART" id="SM00575">
    <property type="entry name" value="ZnF_PMZ"/>
    <property type="match status" value="1"/>
</dbReference>
<feature type="compositionally biased region" description="Basic and acidic residues" evidence="5">
    <location>
        <begin position="728"/>
        <end position="737"/>
    </location>
</feature>
<accession>A0A5S6RAD0</accession>
<evidence type="ECO:0000256" key="2">
    <source>
        <dbReference type="ARBA" id="ARBA00022771"/>
    </source>
</evidence>
<protein>
    <submittedName>
        <fullName evidence="7">Transposon protein</fullName>
    </submittedName>
</protein>
<name>A0A5S6RAD0_ORYSJ</name>
<keyword evidence="2 4" id="KW-0863">Zinc-finger</keyword>
<evidence type="ECO:0000256" key="5">
    <source>
        <dbReference type="SAM" id="MobiDB-lite"/>
    </source>
</evidence>
<dbReference type="PROSITE" id="PS50966">
    <property type="entry name" value="ZF_SWIM"/>
    <property type="match status" value="1"/>
</dbReference>
<keyword evidence="3" id="KW-0862">Zinc</keyword>
<dbReference type="EMBL" id="AC074105">
    <property type="protein sequence ID" value="AAK63883.1"/>
    <property type="molecule type" value="Genomic_DNA"/>
</dbReference>
<feature type="domain" description="SWIM-type" evidence="6">
    <location>
        <begin position="579"/>
        <end position="611"/>
    </location>
</feature>
<feature type="region of interest" description="Disordered" evidence="5">
    <location>
        <begin position="796"/>
        <end position="841"/>
    </location>
</feature>
<dbReference type="InterPro" id="IPR004332">
    <property type="entry name" value="Transposase_MuDR"/>
</dbReference>
<reference evidence="8" key="1">
    <citation type="journal article" date="2005" name="Nature">
        <title>The map-based sequence of the rice genome.</title>
        <authorList>
            <consortium name="International rice genome sequencing project (IRGSP)"/>
            <person name="Matsumoto T."/>
            <person name="Wu J."/>
            <person name="Kanamori H."/>
            <person name="Katayose Y."/>
            <person name="Fujisawa M."/>
            <person name="Namiki N."/>
            <person name="Mizuno H."/>
            <person name="Yamamoto K."/>
            <person name="Antonio B.A."/>
            <person name="Baba T."/>
            <person name="Sakata K."/>
            <person name="Nagamura Y."/>
            <person name="Aoki H."/>
            <person name="Arikawa K."/>
            <person name="Arita K."/>
            <person name="Bito T."/>
            <person name="Chiden Y."/>
            <person name="Fujitsuka N."/>
            <person name="Fukunaka R."/>
            <person name="Hamada M."/>
            <person name="Harada C."/>
            <person name="Hayashi A."/>
            <person name="Hijishita S."/>
            <person name="Honda M."/>
            <person name="Hosokawa S."/>
            <person name="Ichikawa Y."/>
            <person name="Idonuma A."/>
            <person name="Iijima M."/>
            <person name="Ikeda M."/>
            <person name="Ikeno M."/>
            <person name="Ito K."/>
            <person name="Ito S."/>
            <person name="Ito T."/>
            <person name="Ito Y."/>
            <person name="Ito Y."/>
            <person name="Iwabuchi A."/>
            <person name="Kamiya K."/>
            <person name="Karasawa W."/>
            <person name="Kurita K."/>
            <person name="Katagiri S."/>
            <person name="Kikuta A."/>
            <person name="Kobayashi H."/>
            <person name="Kobayashi N."/>
            <person name="Machita K."/>
            <person name="Maehara T."/>
            <person name="Masukawa M."/>
            <person name="Mizubayashi T."/>
            <person name="Mukai Y."/>
            <person name="Nagasaki H."/>
            <person name="Nagata Y."/>
            <person name="Naito S."/>
            <person name="Nakashima M."/>
            <person name="Nakama Y."/>
            <person name="Nakamichi Y."/>
            <person name="Nakamura M."/>
            <person name="Meguro A."/>
            <person name="Negishi M."/>
            <person name="Ohta I."/>
            <person name="Ohta T."/>
            <person name="Okamoto M."/>
            <person name="Ono N."/>
            <person name="Saji S."/>
            <person name="Sakaguchi M."/>
            <person name="Sakai K."/>
            <person name="Shibata M."/>
            <person name="Shimokawa T."/>
            <person name="Song J."/>
            <person name="Takazaki Y."/>
            <person name="Terasawa K."/>
            <person name="Tsugane M."/>
            <person name="Tsuji K."/>
            <person name="Ueda S."/>
            <person name="Waki K."/>
            <person name="Yamagata H."/>
            <person name="Yamamoto M."/>
            <person name="Yamamoto S."/>
            <person name="Yamane H."/>
            <person name="Yoshiki S."/>
            <person name="Yoshihara R."/>
            <person name="Yukawa K."/>
            <person name="Zhong H."/>
            <person name="Yano M."/>
            <person name="Yuan Q."/>
            <person name="Ouyang S."/>
            <person name="Liu J."/>
            <person name="Jones K.M."/>
            <person name="Gansberger K."/>
            <person name="Moffat K."/>
            <person name="Hill J."/>
            <person name="Bera J."/>
            <person name="Fadrosh D."/>
            <person name="Jin S."/>
            <person name="Johri S."/>
            <person name="Kim M."/>
            <person name="Overton L."/>
            <person name="Reardon M."/>
            <person name="Tsitrin T."/>
            <person name="Vuong H."/>
            <person name="Weaver B."/>
            <person name="Ciecko A."/>
            <person name="Tallon L."/>
            <person name="Jackson J."/>
            <person name="Pai G."/>
            <person name="Aken S.V."/>
            <person name="Utterback T."/>
            <person name="Reidmuller S."/>
            <person name="Feldblyum T."/>
            <person name="Hsiao J."/>
            <person name="Zismann V."/>
            <person name="Iobst S."/>
            <person name="de Vazeille A.R."/>
            <person name="Buell C.R."/>
            <person name="Ying K."/>
            <person name="Li Y."/>
            <person name="Lu T."/>
            <person name="Huang Y."/>
            <person name="Zhao Q."/>
            <person name="Feng Q."/>
            <person name="Zhang L."/>
            <person name="Zhu J."/>
            <person name="Weng Q."/>
            <person name="Mu J."/>
            <person name="Lu Y."/>
            <person name="Fan D."/>
            <person name="Liu Y."/>
            <person name="Guan J."/>
            <person name="Zhang Y."/>
            <person name="Yu S."/>
            <person name="Liu X."/>
            <person name="Zhang Y."/>
            <person name="Hong G."/>
            <person name="Han B."/>
            <person name="Choisne N."/>
            <person name="Demange N."/>
            <person name="Orjeda G."/>
            <person name="Samain S."/>
            <person name="Cattolico L."/>
            <person name="Pelletier E."/>
            <person name="Couloux A."/>
            <person name="Segurens B."/>
            <person name="Wincker P."/>
            <person name="D'Hont A."/>
            <person name="Scarpelli C."/>
            <person name="Weissenbach J."/>
            <person name="Salanoubat M."/>
            <person name="Quetier F."/>
            <person name="Yu Y."/>
            <person name="Kim H.R."/>
            <person name="Rambo T."/>
            <person name="Currie J."/>
            <person name="Collura K."/>
            <person name="Luo M."/>
            <person name="Yang T."/>
            <person name="Ammiraju J.S.S."/>
            <person name="Engler F."/>
            <person name="Soderlund C."/>
            <person name="Wing R.A."/>
            <person name="Palmer L.E."/>
            <person name="de la Bastide M."/>
            <person name="Spiegel L."/>
            <person name="Nascimento L."/>
            <person name="Zutavern T."/>
            <person name="O'Shaughnessy A."/>
            <person name="Dike S."/>
            <person name="Dedhia N."/>
            <person name="Preston R."/>
            <person name="Balija V."/>
            <person name="McCombie W.R."/>
            <person name="Chow T."/>
            <person name="Chen H."/>
            <person name="Chung M."/>
            <person name="Chen C."/>
            <person name="Shaw J."/>
            <person name="Wu H."/>
            <person name="Hsiao K."/>
            <person name="Chao Y."/>
            <person name="Chu M."/>
            <person name="Cheng C."/>
            <person name="Hour A."/>
            <person name="Lee P."/>
            <person name="Lin S."/>
            <person name="Lin Y."/>
            <person name="Liou J."/>
            <person name="Liu S."/>
            <person name="Hsing Y."/>
            <person name="Raghuvanshi S."/>
            <person name="Mohanty A."/>
            <person name="Bharti A.K."/>
            <person name="Gaur A."/>
            <person name="Gupta V."/>
            <person name="Kumar D."/>
            <person name="Ravi V."/>
            <person name="Vij S."/>
            <person name="Kapur A."/>
            <person name="Khurana P."/>
            <person name="Khurana P."/>
            <person name="Khurana J.P."/>
            <person name="Tyagi A.K."/>
            <person name="Gaikwad K."/>
            <person name="Singh A."/>
            <person name="Dalal V."/>
            <person name="Srivastava S."/>
            <person name="Dixit A."/>
            <person name="Pal A.K."/>
            <person name="Ghazi I.A."/>
            <person name="Yadav M."/>
            <person name="Pandit A."/>
            <person name="Bhargava A."/>
            <person name="Sureshbabu K."/>
            <person name="Batra K."/>
            <person name="Sharma T.R."/>
            <person name="Mohapatra T."/>
            <person name="Singh N.K."/>
            <person name="Messing J."/>
            <person name="Nelson A.B."/>
            <person name="Fuks G."/>
            <person name="Kavchok S."/>
            <person name="Keizer G."/>
            <person name="Linton E."/>
            <person name="Llaca V."/>
            <person name="Song R."/>
            <person name="Tanyolac B."/>
            <person name="Young S."/>
            <person name="Ho-Il K."/>
            <person name="Hahn J.H."/>
            <person name="Sangsakoo G."/>
            <person name="Vanavichit A."/>
            <person name="de Mattos Luiz.A.T."/>
            <person name="Zimmer P.D."/>
            <person name="Malone G."/>
            <person name="Dellagostin O."/>
            <person name="de Oliveira A.C."/>
            <person name="Bevan M."/>
            <person name="Bancroft I."/>
            <person name="Minx P."/>
            <person name="Cordum H."/>
            <person name="Wilson R."/>
            <person name="Cheng Z."/>
            <person name="Jin W."/>
            <person name="Jiang J."/>
            <person name="Leong S.A."/>
            <person name="Iwama H."/>
            <person name="Gojobori T."/>
            <person name="Itoh T."/>
            <person name="Niimura Y."/>
            <person name="Fujii Y."/>
            <person name="Habara T."/>
            <person name="Sakai H."/>
            <person name="Sato Y."/>
            <person name="Wilson G."/>
            <person name="Kumar K."/>
            <person name="McCouch S."/>
            <person name="Juretic N."/>
            <person name="Hoen D."/>
            <person name="Wright S."/>
            <person name="Bruskiewich R."/>
            <person name="Bureau T."/>
            <person name="Miyao A."/>
            <person name="Hirochika H."/>
            <person name="Nishikawa T."/>
            <person name="Kadowaki K."/>
            <person name="Sugiura M."/>
            <person name="Burr B."/>
            <person name="Sasaki T."/>
        </authorList>
    </citation>
    <scope>NUCLEOTIDE SEQUENCE [LARGE SCALE GENOMIC DNA]</scope>
    <source>
        <strain evidence="8">cv. Nipponbare</strain>
    </source>
</reference>
<proteinExistence type="predicted"/>
<reference evidence="8" key="2">
    <citation type="journal article" date="2008" name="Nucleic Acids Res.">
        <title>The rice annotation project database (RAP-DB): 2008 update.</title>
        <authorList>
            <consortium name="The rice annotation project (RAP)"/>
        </authorList>
    </citation>
    <scope>GENOME REANNOTATION</scope>
    <source>
        <strain evidence="8">cv. Nipponbare</strain>
    </source>
</reference>
<dbReference type="Pfam" id="PF10551">
    <property type="entry name" value="MULE"/>
    <property type="match status" value="1"/>
</dbReference>
<dbReference type="AlphaFoldDB" id="A0A5S6RAD0"/>
<evidence type="ECO:0000256" key="4">
    <source>
        <dbReference type="PROSITE-ProRule" id="PRU00325"/>
    </source>
</evidence>
<evidence type="ECO:0000259" key="6">
    <source>
        <dbReference type="PROSITE" id="PS50966"/>
    </source>
</evidence>
<dbReference type="PANTHER" id="PTHR31973:SF191">
    <property type="entry name" value="OS05G0489400 PROTEIN"/>
    <property type="match status" value="1"/>
</dbReference>
<evidence type="ECO:0000256" key="3">
    <source>
        <dbReference type="ARBA" id="ARBA00022833"/>
    </source>
</evidence>
<dbReference type="InterPro" id="IPR018289">
    <property type="entry name" value="MULE_transposase_dom"/>
</dbReference>
<feature type="compositionally biased region" description="Basic residues" evidence="5">
    <location>
        <begin position="830"/>
        <end position="841"/>
    </location>
</feature>
<dbReference type="GO" id="GO:0008270">
    <property type="term" value="F:zinc ion binding"/>
    <property type="evidence" value="ECO:0007669"/>
    <property type="project" value="UniProtKB-KW"/>
</dbReference>
<evidence type="ECO:0000313" key="8">
    <source>
        <dbReference type="Proteomes" id="UP000000763"/>
    </source>
</evidence>
<dbReference type="PANTHER" id="PTHR31973">
    <property type="entry name" value="POLYPROTEIN, PUTATIVE-RELATED"/>
    <property type="match status" value="1"/>
</dbReference>